<name>A0ABT4EYY9_9BACI</name>
<comment type="caution">
    <text evidence="1">The sequence shown here is derived from an EMBL/GenBank/DDBJ whole genome shotgun (WGS) entry which is preliminary data.</text>
</comment>
<keyword evidence="2" id="KW-1185">Reference proteome</keyword>
<evidence type="ECO:0000313" key="2">
    <source>
        <dbReference type="Proteomes" id="UP001527052"/>
    </source>
</evidence>
<proteinExistence type="predicted"/>
<sequence>MIEDENLDYDAVFVIESGDISTRAAIIEVDKPIAYQGYLNNYKLGQMANLYDMQMTWLSIVNTIIFAGGVTSPAGVANSLASAIGSSPSKLRTAYDKGQHCYVVSVYANGVKPSLSKIAYVYYTDQTLRFVEK</sequence>
<dbReference type="EMBL" id="JAMDLZ010000042">
    <property type="protein sequence ID" value="MCY9549439.1"/>
    <property type="molecule type" value="Genomic_DNA"/>
</dbReference>
<reference evidence="1 2" key="1">
    <citation type="submission" date="2022-05" db="EMBL/GenBank/DDBJ databases">
        <title>Genome Sequencing of Bee-Associated Microbes.</title>
        <authorList>
            <person name="Dunlap C."/>
        </authorList>
    </citation>
    <scope>NUCLEOTIDE SEQUENCE [LARGE SCALE GENOMIC DNA]</scope>
    <source>
        <strain evidence="1 2">NRRL BD-083</strain>
    </source>
</reference>
<organism evidence="1 2">
    <name type="scientific">Lysinibacillus xylanilyticus</name>
    <dbReference type="NCBI Taxonomy" id="582475"/>
    <lineage>
        <taxon>Bacteria</taxon>
        <taxon>Bacillati</taxon>
        <taxon>Bacillota</taxon>
        <taxon>Bacilli</taxon>
        <taxon>Bacillales</taxon>
        <taxon>Bacillaceae</taxon>
        <taxon>Lysinibacillus</taxon>
    </lineage>
</organism>
<evidence type="ECO:0000313" key="1">
    <source>
        <dbReference type="EMBL" id="MCY9549439.1"/>
    </source>
</evidence>
<protein>
    <submittedName>
        <fullName evidence="1">Uncharacterized protein</fullName>
    </submittedName>
</protein>
<gene>
    <name evidence="1" type="ORF">M5W82_21390</name>
</gene>
<accession>A0ABT4EYY9</accession>
<dbReference type="Proteomes" id="UP001527052">
    <property type="component" value="Unassembled WGS sequence"/>
</dbReference>
<dbReference type="RefSeq" id="WP_268639396.1">
    <property type="nucleotide sequence ID" value="NZ_JAMDLZ010000042.1"/>
</dbReference>